<feature type="transmembrane region" description="Helical" evidence="1">
    <location>
        <begin position="12"/>
        <end position="36"/>
    </location>
</feature>
<feature type="transmembrane region" description="Helical" evidence="1">
    <location>
        <begin position="142"/>
        <end position="163"/>
    </location>
</feature>
<dbReference type="PANTHER" id="PTHR34219:SF3">
    <property type="entry name" value="BLL7967 PROTEIN"/>
    <property type="match status" value="1"/>
</dbReference>
<keyword evidence="3" id="KW-1185">Reference proteome</keyword>
<dbReference type="InterPro" id="IPR005625">
    <property type="entry name" value="PepSY-ass_TM"/>
</dbReference>
<keyword evidence="1" id="KW-0472">Membrane</keyword>
<sequence>MKKTFKKNIGLLHLWLGLGSGLIVFIAALTGSILVFEKEIDKAINPEYYNVATIGKTKKTIDYCTDILQKQYAIKKINRIYTFNDPSRSMQIIAKDTDKKVQFFSIDPYTGKILATTPQESRFFVFVLSIHRQLLLGEFGEIIMGTSCLIFAFMLISGIILWWPKKIKNLKQRITVKWSASFKRVNWDFHSTFGFYSFLFLLVISLTGLSFAFTWFQNGVYFLADGTTKKRSAKVENPTKIDPKLNNTAFYQSIYDKTDSTFAYRGNIQIRMPADTINSILVLKEYSEKTIPNQSSAAYFDKYTAREIEARPYGSFSNGDKIKRLNYPIHTGSIYGLPTKIIAFLVCLFAITLPISGLLIWLGKKKKGTKS</sequence>
<dbReference type="OrthoDB" id="111691at2"/>
<dbReference type="PANTHER" id="PTHR34219">
    <property type="entry name" value="IRON-REGULATED INNER MEMBRANE PROTEIN-RELATED"/>
    <property type="match status" value="1"/>
</dbReference>
<proteinExistence type="predicted"/>
<dbReference type="Proteomes" id="UP000214684">
    <property type="component" value="Unassembled WGS sequence"/>
</dbReference>
<dbReference type="EMBL" id="MUGS01000004">
    <property type="protein sequence ID" value="OXG09109.1"/>
    <property type="molecule type" value="Genomic_DNA"/>
</dbReference>
<evidence type="ECO:0000313" key="2">
    <source>
        <dbReference type="EMBL" id="OXG09109.1"/>
    </source>
</evidence>
<feature type="transmembrane region" description="Helical" evidence="1">
    <location>
        <begin position="341"/>
        <end position="362"/>
    </location>
</feature>
<keyword evidence="1" id="KW-0812">Transmembrane</keyword>
<keyword evidence="1" id="KW-1133">Transmembrane helix</keyword>
<evidence type="ECO:0000313" key="3">
    <source>
        <dbReference type="Proteomes" id="UP000214684"/>
    </source>
</evidence>
<comment type="caution">
    <text evidence="2">The sequence shown here is derived from an EMBL/GenBank/DDBJ whole genome shotgun (WGS) entry which is preliminary data.</text>
</comment>
<dbReference type="AlphaFoldDB" id="A0A227PGV7"/>
<accession>A0A227PGV7</accession>
<name>A0A227PGV7_9FLAO</name>
<protein>
    <submittedName>
        <fullName evidence="2">Peptidase</fullName>
    </submittedName>
</protein>
<feature type="transmembrane region" description="Helical" evidence="1">
    <location>
        <begin position="193"/>
        <end position="216"/>
    </location>
</feature>
<reference evidence="2 3" key="1">
    <citation type="submission" date="2016-11" db="EMBL/GenBank/DDBJ databases">
        <title>Whole genomes of Flavobacteriaceae.</title>
        <authorList>
            <person name="Stine C."/>
            <person name="Li C."/>
            <person name="Tadesse D."/>
        </authorList>
    </citation>
    <scope>NUCLEOTIDE SEQUENCE [LARGE SCALE GENOMIC DNA]</scope>
    <source>
        <strain evidence="2 3">DSM 24704</strain>
    </source>
</reference>
<gene>
    <name evidence="2" type="ORF">B0A64_03695</name>
</gene>
<evidence type="ECO:0000256" key="1">
    <source>
        <dbReference type="SAM" id="Phobius"/>
    </source>
</evidence>
<dbReference type="Pfam" id="PF03929">
    <property type="entry name" value="PepSY_TM"/>
    <property type="match status" value="1"/>
</dbReference>
<dbReference type="RefSeq" id="WP_089478196.1">
    <property type="nucleotide sequence ID" value="NZ_MUGS01000004.1"/>
</dbReference>
<organism evidence="2 3">
    <name type="scientific">Flavobacterium araucananum</name>
    <dbReference type="NCBI Taxonomy" id="946678"/>
    <lineage>
        <taxon>Bacteria</taxon>
        <taxon>Pseudomonadati</taxon>
        <taxon>Bacteroidota</taxon>
        <taxon>Flavobacteriia</taxon>
        <taxon>Flavobacteriales</taxon>
        <taxon>Flavobacteriaceae</taxon>
        <taxon>Flavobacterium</taxon>
    </lineage>
</organism>